<keyword evidence="4 9" id="KW-0812">Transmembrane</keyword>
<dbReference type="SUPFAM" id="SSF103481">
    <property type="entry name" value="Multidrug resistance efflux transporter EmrE"/>
    <property type="match status" value="1"/>
</dbReference>
<keyword evidence="5 10" id="KW-1133">Transmembrane helix</keyword>
<sequence>MAWLMLLAAAGLEIVMGVALKLNEGWTRALPSAVAVGAGLGSIYLLAKALQTLPVGTAYAIWTGLGALGLVVIGIAAFGESMHWQRLLFLAITAAGLIGLRYVEAGG</sequence>
<proteinExistence type="inferred from homology"/>
<accession>A0A261W195</accession>
<reference evidence="12" key="1">
    <citation type="submission" date="2017-05" db="EMBL/GenBank/DDBJ databases">
        <title>Complete and WGS of Bordetella genogroups.</title>
        <authorList>
            <person name="Spilker T."/>
            <person name="Lipuma J."/>
        </authorList>
    </citation>
    <scope>NUCLEOTIDE SEQUENCE [LARGE SCALE GENOMIC DNA]</scope>
    <source>
        <strain evidence="12">AU8256</strain>
    </source>
</reference>
<dbReference type="InterPro" id="IPR000390">
    <property type="entry name" value="Small_drug/metabolite_transptr"/>
</dbReference>
<dbReference type="InterPro" id="IPR037185">
    <property type="entry name" value="EmrE-like"/>
</dbReference>
<dbReference type="PANTHER" id="PTHR30561">
    <property type="entry name" value="SMR FAMILY PROTON-DEPENDENT DRUG EFFLUX TRANSPORTER SUGE"/>
    <property type="match status" value="1"/>
</dbReference>
<evidence type="ECO:0000256" key="6">
    <source>
        <dbReference type="ARBA" id="ARBA00023136"/>
    </source>
</evidence>
<feature type="transmembrane region" description="Helical" evidence="10">
    <location>
        <begin position="27"/>
        <end position="47"/>
    </location>
</feature>
<evidence type="ECO:0000256" key="10">
    <source>
        <dbReference type="SAM" id="Phobius"/>
    </source>
</evidence>
<evidence type="ECO:0000313" key="12">
    <source>
        <dbReference type="Proteomes" id="UP000215633"/>
    </source>
</evidence>
<gene>
    <name evidence="11" type="ORF">CAL24_08950</name>
</gene>
<organism evidence="11 12">
    <name type="scientific">Bordetella genomosp. 2</name>
    <dbReference type="NCBI Taxonomy" id="1983456"/>
    <lineage>
        <taxon>Bacteria</taxon>
        <taxon>Pseudomonadati</taxon>
        <taxon>Pseudomonadota</taxon>
        <taxon>Betaproteobacteria</taxon>
        <taxon>Burkholderiales</taxon>
        <taxon>Alcaligenaceae</taxon>
        <taxon>Bordetella</taxon>
    </lineage>
</organism>
<evidence type="ECO:0000256" key="3">
    <source>
        <dbReference type="ARBA" id="ARBA00022475"/>
    </source>
</evidence>
<keyword evidence="2" id="KW-0813">Transport</keyword>
<evidence type="ECO:0000256" key="1">
    <source>
        <dbReference type="ARBA" id="ARBA00004651"/>
    </source>
</evidence>
<dbReference type="PANTHER" id="PTHR30561:SF0">
    <property type="entry name" value="GUANIDINIUM EXPORTER"/>
    <property type="match status" value="1"/>
</dbReference>
<dbReference type="Gene3D" id="1.10.3730.20">
    <property type="match status" value="1"/>
</dbReference>
<protein>
    <recommendedName>
        <fullName evidence="8">Guanidinium exporter</fullName>
    </recommendedName>
</protein>
<evidence type="ECO:0000256" key="2">
    <source>
        <dbReference type="ARBA" id="ARBA00022448"/>
    </source>
</evidence>
<comment type="subcellular location">
    <subcellularLocation>
        <location evidence="1 9">Cell membrane</location>
        <topology evidence="1 9">Multi-pass membrane protein</topology>
    </subcellularLocation>
</comment>
<feature type="transmembrane region" description="Helical" evidence="10">
    <location>
        <begin position="84"/>
        <end position="103"/>
    </location>
</feature>
<evidence type="ECO:0000313" key="11">
    <source>
        <dbReference type="EMBL" id="OZI80019.1"/>
    </source>
</evidence>
<keyword evidence="12" id="KW-1185">Reference proteome</keyword>
<comment type="caution">
    <text evidence="11">The sequence shown here is derived from an EMBL/GenBank/DDBJ whole genome shotgun (WGS) entry which is preliminary data.</text>
</comment>
<dbReference type="Proteomes" id="UP000215633">
    <property type="component" value="Unassembled WGS sequence"/>
</dbReference>
<evidence type="ECO:0000256" key="7">
    <source>
        <dbReference type="ARBA" id="ARBA00038151"/>
    </source>
</evidence>
<feature type="transmembrane region" description="Helical" evidence="10">
    <location>
        <begin position="59"/>
        <end position="78"/>
    </location>
</feature>
<dbReference type="GO" id="GO:0005886">
    <property type="term" value="C:plasma membrane"/>
    <property type="evidence" value="ECO:0007669"/>
    <property type="project" value="UniProtKB-SubCell"/>
</dbReference>
<dbReference type="EMBL" id="NEVT01000003">
    <property type="protein sequence ID" value="OZI80019.1"/>
    <property type="molecule type" value="Genomic_DNA"/>
</dbReference>
<name>A0A261W195_9BORD</name>
<evidence type="ECO:0000256" key="9">
    <source>
        <dbReference type="RuleBase" id="RU003942"/>
    </source>
</evidence>
<dbReference type="GO" id="GO:0022857">
    <property type="term" value="F:transmembrane transporter activity"/>
    <property type="evidence" value="ECO:0007669"/>
    <property type="project" value="InterPro"/>
</dbReference>
<evidence type="ECO:0000256" key="5">
    <source>
        <dbReference type="ARBA" id="ARBA00022989"/>
    </source>
</evidence>
<comment type="similarity">
    <text evidence="7">Belongs to the drug/metabolite transporter (DMT) superfamily. Small multidrug resistance (SMR) (TC 2.A.7.1) family. Gdx/SugE subfamily.</text>
</comment>
<dbReference type="InterPro" id="IPR045324">
    <property type="entry name" value="Small_multidrug_res"/>
</dbReference>
<dbReference type="RefSeq" id="WP_028353366.1">
    <property type="nucleotide sequence ID" value="NZ_NEVT01000003.1"/>
</dbReference>
<evidence type="ECO:0000256" key="8">
    <source>
        <dbReference type="ARBA" id="ARBA00039168"/>
    </source>
</evidence>
<dbReference type="AlphaFoldDB" id="A0A261W195"/>
<keyword evidence="6 10" id="KW-0472">Membrane</keyword>
<evidence type="ECO:0000256" key="4">
    <source>
        <dbReference type="ARBA" id="ARBA00022692"/>
    </source>
</evidence>
<keyword evidence="3" id="KW-1003">Cell membrane</keyword>
<dbReference type="Pfam" id="PF00893">
    <property type="entry name" value="Multi_Drug_Res"/>
    <property type="match status" value="1"/>
</dbReference>